<dbReference type="AlphaFoldDB" id="A0A840TQT4"/>
<dbReference type="InterPro" id="IPR017853">
    <property type="entry name" value="GH"/>
</dbReference>
<dbReference type="Gene3D" id="3.20.20.70">
    <property type="entry name" value="Aldolase class I"/>
    <property type="match status" value="1"/>
</dbReference>
<dbReference type="EMBL" id="JACHGF010000003">
    <property type="protein sequence ID" value="MBB5284077.1"/>
    <property type="molecule type" value="Genomic_DNA"/>
</dbReference>
<feature type="chain" id="PRO_5032420219" description="Alpha-galactosidase" evidence="1">
    <location>
        <begin position="32"/>
        <end position="776"/>
    </location>
</feature>
<dbReference type="SUPFAM" id="SSF51445">
    <property type="entry name" value="(Trans)glycosidases"/>
    <property type="match status" value="1"/>
</dbReference>
<sequence length="776" mass="87518">MRFNPRRNTQSSVFASLFVLCLLGTCASTLGQSDVRVREDTIYIQSAGLRRVLVLHPQGLELAGVYWKDTRWSEPGSQEFSLSFYAAQPNAEPQGIDEQTAQAITQQAAERNRTDVLDIQGRVGFQAQGTDWLPLAKISSGQWSPAFAKATYTIHTPRPETTQLIVRAQSTEEGPLSGVTLELFYEVSQGYPALRKWIRVYNGSQRWLKIDQLRLDDLALSNSLSRLTELTPSERGAVSSLRSYERADQTQGVIVGSEIPSALRTTTARGGQGYTEEFFEWVLGPTESFTSEPVFLYGYQGPVIPTVSRPSTPLDRTVEKAFQQYLHGVVGVRRPQVEDHVPLWCSWSNFGPLISEAALREMAQALPRSGFKGLLVDAGWSQSDTATHWAATTTQADPGKFSDFAGMCQQIVSQGMTLGLWVSTYKDPNLAKDFMLFPRGYILPQVKRENGLAMSFTSRWRYHYAQDMLYLHDRYGVNYFKQDLTNIRFGDIARGHESRSQKESLLRGLRGLLEAQDQVHASAPGVKLELTHEIYWGTPGVPCDLAALKHGDFYHIPPNDYSGVGHWKRRYTPNWPYRPDSLQNKLLEGCWNARQRLYAHRGLPLAAIEYYGAATVNVRGSLTPQVQRRQVCSWLLGAPSVFAGDVASLTPENEQVYRETFSLLGKLQQQYGIYGYFQFSGVPEPTDTDWHWWGKLNEQGSGVVVVVRGSGGETRRKINVPWVEPEGRYRVRSHFKSREWGTYRGKDLIEGKLELALETMDQEILEISRMTARGRK</sequence>
<comment type="caution">
    <text evidence="2">The sequence shown here is derived from an EMBL/GenBank/DDBJ whole genome shotgun (WGS) entry which is preliminary data.</text>
</comment>
<dbReference type="RefSeq" id="WP_184174044.1">
    <property type="nucleotide sequence ID" value="NZ_JACHGF010000003.1"/>
</dbReference>
<organism evidence="2 3">
    <name type="scientific">Rhabdobacter roseus</name>
    <dbReference type="NCBI Taxonomy" id="1655419"/>
    <lineage>
        <taxon>Bacteria</taxon>
        <taxon>Pseudomonadati</taxon>
        <taxon>Bacteroidota</taxon>
        <taxon>Cytophagia</taxon>
        <taxon>Cytophagales</taxon>
        <taxon>Cytophagaceae</taxon>
        <taxon>Rhabdobacter</taxon>
    </lineage>
</organism>
<keyword evidence="3" id="KW-1185">Reference proteome</keyword>
<evidence type="ECO:0000313" key="3">
    <source>
        <dbReference type="Proteomes" id="UP000557307"/>
    </source>
</evidence>
<reference evidence="2 3" key="1">
    <citation type="submission" date="2020-08" db="EMBL/GenBank/DDBJ databases">
        <title>Genomic Encyclopedia of Type Strains, Phase IV (KMG-IV): sequencing the most valuable type-strain genomes for metagenomic binning, comparative biology and taxonomic classification.</title>
        <authorList>
            <person name="Goeker M."/>
        </authorList>
    </citation>
    <scope>NUCLEOTIDE SEQUENCE [LARGE SCALE GENOMIC DNA]</scope>
    <source>
        <strain evidence="2 3">DSM 105074</strain>
    </source>
</reference>
<keyword evidence="1" id="KW-0732">Signal</keyword>
<dbReference type="Proteomes" id="UP000557307">
    <property type="component" value="Unassembled WGS sequence"/>
</dbReference>
<protein>
    <recommendedName>
        <fullName evidence="4">Alpha-galactosidase</fullName>
    </recommendedName>
</protein>
<gene>
    <name evidence="2" type="ORF">HNQ92_002220</name>
</gene>
<dbReference type="InterPro" id="IPR013785">
    <property type="entry name" value="Aldolase_TIM"/>
</dbReference>
<evidence type="ECO:0008006" key="4">
    <source>
        <dbReference type="Google" id="ProtNLM"/>
    </source>
</evidence>
<feature type="signal peptide" evidence="1">
    <location>
        <begin position="1"/>
        <end position="31"/>
    </location>
</feature>
<evidence type="ECO:0000256" key="1">
    <source>
        <dbReference type="SAM" id="SignalP"/>
    </source>
</evidence>
<accession>A0A840TQT4</accession>
<name>A0A840TQT4_9BACT</name>
<evidence type="ECO:0000313" key="2">
    <source>
        <dbReference type="EMBL" id="MBB5284077.1"/>
    </source>
</evidence>
<proteinExistence type="predicted"/>